<proteinExistence type="predicted"/>
<protein>
    <submittedName>
        <fullName evidence="2">Uncharacterized protein</fullName>
    </submittedName>
</protein>
<name>A0A3G9K594_9ACTN</name>
<dbReference type="EMBL" id="AP019367">
    <property type="protein sequence ID" value="BBH49882.1"/>
    <property type="molecule type" value="Genomic_DNA"/>
</dbReference>
<organism evidence="2 3">
    <name type="scientific">Parolsenella catena</name>
    <dbReference type="NCBI Taxonomy" id="2003188"/>
    <lineage>
        <taxon>Bacteria</taxon>
        <taxon>Bacillati</taxon>
        <taxon>Actinomycetota</taxon>
        <taxon>Coriobacteriia</taxon>
        <taxon>Coriobacteriales</taxon>
        <taxon>Atopobiaceae</taxon>
        <taxon>Parolsenella</taxon>
    </lineage>
</organism>
<dbReference type="Proteomes" id="UP000273154">
    <property type="component" value="Chromosome"/>
</dbReference>
<dbReference type="AlphaFoldDB" id="A0A3G9K594"/>
<evidence type="ECO:0000313" key="2">
    <source>
        <dbReference type="EMBL" id="BBH49882.1"/>
    </source>
</evidence>
<dbReference type="RefSeq" id="WP_126421286.1">
    <property type="nucleotide sequence ID" value="NZ_AP019367.1"/>
</dbReference>
<gene>
    <name evidence="2" type="ORF">Pcatena_04690</name>
</gene>
<evidence type="ECO:0000313" key="3">
    <source>
        <dbReference type="Proteomes" id="UP000273154"/>
    </source>
</evidence>
<keyword evidence="3" id="KW-1185">Reference proteome</keyword>
<reference evidence="3" key="1">
    <citation type="submission" date="2018-11" db="EMBL/GenBank/DDBJ databases">
        <title>Comparative genomics of Parolsenella catena and Libanicoccus massiliensis: Reclassification of Libanicoccus massiliensis as Parolsenella massiliensis comb. nov.</title>
        <authorList>
            <person name="Sakamoto M."/>
            <person name="Ikeyama N."/>
            <person name="Murakami T."/>
            <person name="Mori H."/>
            <person name="Yuki M."/>
            <person name="Ohkuma M."/>
        </authorList>
    </citation>
    <scope>NUCLEOTIDE SEQUENCE [LARGE SCALE GENOMIC DNA]</scope>
    <source>
        <strain evidence="3">JCM 31932</strain>
    </source>
</reference>
<dbReference type="GeneID" id="88848608"/>
<dbReference type="OrthoDB" id="3194823at2"/>
<feature type="region of interest" description="Disordered" evidence="1">
    <location>
        <begin position="1"/>
        <end position="21"/>
    </location>
</feature>
<dbReference type="KEGG" id="pcat:Pcatena_04690"/>
<sequence length="256" mass="26261">MELVTGKAGTPHVSSADDGRRIAGEVGTGSYVLQTGGRLAPSLVDANTVRFATGDMIVQGRHIGLTAPEDVKVASGTQGKKRTDYVCVHYKRDVSGANPTLVETVEWTVLQGTPGTEATAPSVPAGSILDGDADVTVPIASVSFDGLATGEPKLLVPVLTPLATLGDSVSQTASQPFPGGYLYRIGSLCVLQIQNMTIQAGVVRTAGKLTTKPTREVVGAISYGSSAGYVSVHADGTVYCTSKASGDFSGQVCFVA</sequence>
<evidence type="ECO:0000256" key="1">
    <source>
        <dbReference type="SAM" id="MobiDB-lite"/>
    </source>
</evidence>
<accession>A0A3G9K594</accession>